<feature type="compositionally biased region" description="Low complexity" evidence="1">
    <location>
        <begin position="264"/>
        <end position="278"/>
    </location>
</feature>
<dbReference type="OrthoDB" id="2383663at2759"/>
<feature type="region of interest" description="Disordered" evidence="1">
    <location>
        <begin position="259"/>
        <end position="290"/>
    </location>
</feature>
<protein>
    <submittedName>
        <fullName evidence="2">7411_t:CDS:1</fullName>
    </submittedName>
</protein>
<comment type="caution">
    <text evidence="2">The sequence shown here is derived from an EMBL/GenBank/DDBJ whole genome shotgun (WGS) entry which is preliminary data.</text>
</comment>
<evidence type="ECO:0000313" key="3">
    <source>
        <dbReference type="Proteomes" id="UP000789508"/>
    </source>
</evidence>
<accession>A0A9N9BLF4</accession>
<reference evidence="2" key="1">
    <citation type="submission" date="2021-06" db="EMBL/GenBank/DDBJ databases">
        <authorList>
            <person name="Kallberg Y."/>
            <person name="Tangrot J."/>
            <person name="Rosling A."/>
        </authorList>
    </citation>
    <scope>NUCLEOTIDE SEQUENCE</scope>
    <source>
        <strain evidence="2">FL130A</strain>
    </source>
</reference>
<feature type="region of interest" description="Disordered" evidence="1">
    <location>
        <begin position="36"/>
        <end position="88"/>
    </location>
</feature>
<dbReference type="Proteomes" id="UP000789508">
    <property type="component" value="Unassembled WGS sequence"/>
</dbReference>
<organism evidence="2 3">
    <name type="scientific">Ambispora leptoticha</name>
    <dbReference type="NCBI Taxonomy" id="144679"/>
    <lineage>
        <taxon>Eukaryota</taxon>
        <taxon>Fungi</taxon>
        <taxon>Fungi incertae sedis</taxon>
        <taxon>Mucoromycota</taxon>
        <taxon>Glomeromycotina</taxon>
        <taxon>Glomeromycetes</taxon>
        <taxon>Archaeosporales</taxon>
        <taxon>Ambisporaceae</taxon>
        <taxon>Ambispora</taxon>
    </lineage>
</organism>
<dbReference type="InterPro" id="IPR014721">
    <property type="entry name" value="Ribsml_uS5_D2-typ_fold_subgr"/>
</dbReference>
<dbReference type="Gene3D" id="3.30.230.10">
    <property type="match status" value="1"/>
</dbReference>
<evidence type="ECO:0000256" key="1">
    <source>
        <dbReference type="SAM" id="MobiDB-lite"/>
    </source>
</evidence>
<feature type="region of interest" description="Disordered" evidence="1">
    <location>
        <begin position="219"/>
        <end position="244"/>
    </location>
</feature>
<sequence length="311" mass="36127">MSILFSRLFRELVRTTSRTRNVTSNLEKQQHRLYSYSTGDPSKMTRSGRRTTAPKLKKYNSLPLNLPSPEEKFPSGSPKQTAQFLTGKDPEGRSVVIHPLIGGGKSILRKSYKGDLVPLVPPDEVLTNNKLMDKKPTVRLRIRRRIREALRYVLPLVGRERHDYLFFGRLDTHEAEWEELKDAVHAAIALPRLYNFNLKDKRGGPNYLEYIERVGYKARNDNDSRNNFNSHNRNNHSNRRDFYGGVQGEKYAQKSGKLANDKINNNYGNSSSRNNYDNPRNKLNNEDSNYRDWDLQPLKTLRDNFNDLDKD</sequence>
<proteinExistence type="predicted"/>
<feature type="compositionally biased region" description="Basic and acidic residues" evidence="1">
    <location>
        <begin position="279"/>
        <end position="290"/>
    </location>
</feature>
<dbReference type="AlphaFoldDB" id="A0A9N9BLF4"/>
<keyword evidence="3" id="KW-1185">Reference proteome</keyword>
<dbReference type="EMBL" id="CAJVPS010002523">
    <property type="protein sequence ID" value="CAG8570487.1"/>
    <property type="molecule type" value="Genomic_DNA"/>
</dbReference>
<gene>
    <name evidence="2" type="ORF">ALEPTO_LOCUS6787</name>
</gene>
<name>A0A9N9BLF4_9GLOM</name>
<evidence type="ECO:0000313" key="2">
    <source>
        <dbReference type="EMBL" id="CAG8570487.1"/>
    </source>
</evidence>